<dbReference type="AlphaFoldDB" id="F5Y4E6"/>
<evidence type="ECO:0000256" key="1">
    <source>
        <dbReference type="SAM" id="Phobius"/>
    </source>
</evidence>
<evidence type="ECO:0000313" key="4">
    <source>
        <dbReference type="Proteomes" id="UP000008385"/>
    </source>
</evidence>
<feature type="transmembrane region" description="Helical" evidence="1">
    <location>
        <begin position="51"/>
        <end position="71"/>
    </location>
</feature>
<dbReference type="InterPro" id="IPR003594">
    <property type="entry name" value="HATPase_dom"/>
</dbReference>
<keyword evidence="1" id="KW-0472">Membrane</keyword>
<reference evidence="4" key="1">
    <citation type="submission" date="2006-01" db="EMBL/GenBank/DDBJ databases">
        <title>Genome of the cyst-dividing bacterium Ramlibacter tataouinensis.</title>
        <authorList>
            <person name="Barakat M."/>
            <person name="Ortet P."/>
            <person name="De Luca G."/>
            <person name="Jourlin-Castelli C."/>
            <person name="Ansaldi M."/>
            <person name="Py B."/>
            <person name="Fichant G."/>
            <person name="Coutinho P."/>
            <person name="Voulhoux R."/>
            <person name="Bastien O."/>
            <person name="Roy S."/>
            <person name="Marechal E."/>
            <person name="Henrissat B."/>
            <person name="Quentin Y."/>
            <person name="Noirot P."/>
            <person name="Filloux A."/>
            <person name="Mejean V."/>
            <person name="DuBow M."/>
            <person name="Barras F."/>
            <person name="Heulin T."/>
        </authorList>
    </citation>
    <scope>NUCLEOTIDE SEQUENCE [LARGE SCALE GENOMIC DNA]</scope>
    <source>
        <strain evidence="4">ATCC BAA-407 / DSM 14655 / LMG 21543 / TTB310</strain>
    </source>
</reference>
<dbReference type="PROSITE" id="PS50109">
    <property type="entry name" value="HIS_KIN"/>
    <property type="match status" value="1"/>
</dbReference>
<proteinExistence type="predicted"/>
<dbReference type="InterPro" id="IPR036890">
    <property type="entry name" value="HATPase_C_sf"/>
</dbReference>
<evidence type="ECO:0000313" key="3">
    <source>
        <dbReference type="EMBL" id="AEG93793.1"/>
    </source>
</evidence>
<dbReference type="HOGENOM" id="CLU_020473_1_1_4"/>
<dbReference type="InterPro" id="IPR010559">
    <property type="entry name" value="Sig_transdc_His_kin_internal"/>
</dbReference>
<reference evidence="3 4" key="2">
    <citation type="journal article" date="2011" name="PLoS ONE">
        <title>The Cyst-Dividing Bacterium Ramlibacter tataouinensis TTB310 Genome Reveals a Well-Stocked Toolbox for Adaptation to a Desert Environment.</title>
        <authorList>
            <person name="De Luca G."/>
            <person name="Barakat M."/>
            <person name="Ortet P."/>
            <person name="Fochesato S."/>
            <person name="Jourlin-Castelli C."/>
            <person name="Ansaldi M."/>
            <person name="Py B."/>
            <person name="Fichant G."/>
            <person name="Coutinho P.M."/>
            <person name="Voulhoux R."/>
            <person name="Bastien O."/>
            <person name="Marechal E."/>
            <person name="Henrissat B."/>
            <person name="Quentin Y."/>
            <person name="Noirot P."/>
            <person name="Filloux A."/>
            <person name="Mejean V."/>
            <person name="Dubow M.S."/>
            <person name="Barras F."/>
            <person name="Barbe V."/>
            <person name="Weissenbach J."/>
            <person name="Mihalcescu I."/>
            <person name="Vermeglio A."/>
            <person name="Achouak W."/>
            <person name="Heulin T."/>
        </authorList>
    </citation>
    <scope>NUCLEOTIDE SEQUENCE [LARGE SCALE GENOMIC DNA]</scope>
    <source>
        <strain evidence="4">ATCC BAA-407 / DSM 14655 / LMG 21543 / TTB310</strain>
    </source>
</reference>
<sequence>MGAPGILRRMPPRRPLSLSFALRGVQAAAANTLIALGLTAFGDEPFGRNLLYSQGIGLSIWAAIDGGQMLLIRDWSTQWRRMVAIAPAGVAVGYAVGIAATDRALGRVPFVEWAGQPRRALGFLVLSLGAGVVVTYWFASREHMAQARERQAQLQREATEARLKLLETQLAPHMLFNTLANLRALIAVDAPRAQQMLDHLIAYLRATLGASRSVTHPLAAEFQRLHDYLALMAIRMGPRLAYELHLPPQLAQQPVPTLLLQPLVENSLQHGLEPQVRGGRIVVDARREGGMLVLEVADTGAGLAGTPPADGHGFGLGQVRDRLATLFGPAATLELAPIASGGTRTTIRLPLPA</sequence>
<feature type="domain" description="Histidine kinase" evidence="2">
    <location>
        <begin position="259"/>
        <end position="353"/>
    </location>
</feature>
<dbReference type="Proteomes" id="UP000008385">
    <property type="component" value="Chromosome"/>
</dbReference>
<dbReference type="PATRIC" id="fig|365046.3.peg.2752"/>
<dbReference type="GO" id="GO:0000155">
    <property type="term" value="F:phosphorelay sensor kinase activity"/>
    <property type="evidence" value="ECO:0007669"/>
    <property type="project" value="InterPro"/>
</dbReference>
<keyword evidence="4" id="KW-1185">Reference proteome</keyword>
<protein>
    <submittedName>
        <fullName evidence="3">Candidate histidine kinase, classic</fullName>
    </submittedName>
</protein>
<organism evidence="3 4">
    <name type="scientific">Ramlibacter tataouinensis (strain ATCC BAA-407 / DSM 14655 / LMG 21543 / TTB310)</name>
    <dbReference type="NCBI Taxonomy" id="365046"/>
    <lineage>
        <taxon>Bacteria</taxon>
        <taxon>Pseudomonadati</taxon>
        <taxon>Pseudomonadota</taxon>
        <taxon>Betaproteobacteria</taxon>
        <taxon>Burkholderiales</taxon>
        <taxon>Comamonadaceae</taxon>
        <taxon>Ramlibacter</taxon>
    </lineage>
</organism>
<dbReference type="PANTHER" id="PTHR34220">
    <property type="entry name" value="SENSOR HISTIDINE KINASE YPDA"/>
    <property type="match status" value="1"/>
</dbReference>
<dbReference type="STRING" id="365046.Rta_26920"/>
<keyword evidence="1" id="KW-0812">Transmembrane</keyword>
<dbReference type="KEGG" id="rta:Rta_26920"/>
<keyword evidence="3" id="KW-0808">Transferase</keyword>
<accession>F5Y4E6</accession>
<name>F5Y4E6_RAMTT</name>
<dbReference type="EMBL" id="CP000245">
    <property type="protein sequence ID" value="AEG93793.1"/>
    <property type="molecule type" value="Genomic_DNA"/>
</dbReference>
<keyword evidence="3" id="KW-0418">Kinase</keyword>
<evidence type="ECO:0000259" key="2">
    <source>
        <dbReference type="PROSITE" id="PS50109"/>
    </source>
</evidence>
<feature type="transmembrane region" description="Helical" evidence="1">
    <location>
        <begin position="120"/>
        <end position="139"/>
    </location>
</feature>
<dbReference type="InterPro" id="IPR005467">
    <property type="entry name" value="His_kinase_dom"/>
</dbReference>
<dbReference type="Pfam" id="PF06580">
    <property type="entry name" value="His_kinase"/>
    <property type="match status" value="1"/>
</dbReference>
<dbReference type="eggNOG" id="COG2972">
    <property type="taxonomic scope" value="Bacteria"/>
</dbReference>
<dbReference type="Gene3D" id="3.30.565.10">
    <property type="entry name" value="Histidine kinase-like ATPase, C-terminal domain"/>
    <property type="match status" value="1"/>
</dbReference>
<keyword evidence="1" id="KW-1133">Transmembrane helix</keyword>
<dbReference type="GO" id="GO:0016020">
    <property type="term" value="C:membrane"/>
    <property type="evidence" value="ECO:0007669"/>
    <property type="project" value="InterPro"/>
</dbReference>
<dbReference type="InterPro" id="IPR050640">
    <property type="entry name" value="Bact_2-comp_sensor_kinase"/>
</dbReference>
<dbReference type="Pfam" id="PF02518">
    <property type="entry name" value="HATPase_c"/>
    <property type="match status" value="1"/>
</dbReference>
<dbReference type="PANTHER" id="PTHR34220:SF9">
    <property type="entry name" value="SIGNAL TRANSDUCTION HISTIDINE KINASE INTERNAL REGION DOMAIN-CONTAINING PROTEIN"/>
    <property type="match status" value="1"/>
</dbReference>
<gene>
    <name evidence="3" type="ordered locus">Rta_26920</name>
</gene>
<dbReference type="SUPFAM" id="SSF55874">
    <property type="entry name" value="ATPase domain of HSP90 chaperone/DNA topoisomerase II/histidine kinase"/>
    <property type="match status" value="1"/>
</dbReference>
<feature type="transmembrane region" description="Helical" evidence="1">
    <location>
        <begin position="83"/>
        <end position="100"/>
    </location>
</feature>